<evidence type="ECO:0000256" key="6">
    <source>
        <dbReference type="ARBA" id="ARBA00023136"/>
    </source>
</evidence>
<evidence type="ECO:0000256" key="7">
    <source>
        <dbReference type="ARBA" id="ARBA00023186"/>
    </source>
</evidence>
<dbReference type="GO" id="GO:0044877">
    <property type="term" value="F:protein-containing complex binding"/>
    <property type="evidence" value="ECO:0007669"/>
    <property type="project" value="InterPro"/>
</dbReference>
<evidence type="ECO:0000256" key="5">
    <source>
        <dbReference type="ARBA" id="ARBA00022989"/>
    </source>
</evidence>
<comment type="subcellular location">
    <subcellularLocation>
        <location evidence="2">Cell membrane</location>
    </subcellularLocation>
    <subcellularLocation>
        <location evidence="1">Membrane</location>
        <topology evidence="1">Single-pass membrane protein</topology>
    </subcellularLocation>
</comment>
<dbReference type="KEGG" id="shd:SUTH_01061"/>
<keyword evidence="11" id="KW-1185">Reference proteome</keyword>
<keyword evidence="5 8" id="KW-1133">Transmembrane helix</keyword>
<dbReference type="Proteomes" id="UP000031637">
    <property type="component" value="Chromosome"/>
</dbReference>
<evidence type="ECO:0000256" key="3">
    <source>
        <dbReference type="ARBA" id="ARBA00022475"/>
    </source>
</evidence>
<protein>
    <recommendedName>
        <fullName evidence="9">Ancillary SecYEG translocon subunit/Cell division coordinator CpoB TPR domain-containing protein</fullName>
    </recommendedName>
</protein>
<keyword evidence="3" id="KW-1003">Cell membrane</keyword>
<proteinExistence type="predicted"/>
<keyword evidence="7" id="KW-0143">Chaperone</keyword>
<evidence type="ECO:0000256" key="4">
    <source>
        <dbReference type="ARBA" id="ARBA00022692"/>
    </source>
</evidence>
<dbReference type="PANTHER" id="PTHR38035">
    <property type="entry name" value="UPF0070 PROTEIN YFGM"/>
    <property type="match status" value="1"/>
</dbReference>
<sequence>MATYDLEEQEQLDELKTWWKMYGNLVTGILVVVALAVAGWQGWNWWQRQQSAQASALFSGLQTATMQRDAKRARELAGELIDKYSSTSYAGMGAMLAARAQLETGDAKNARAQLAWAAENARDPGLRELARLRLAAVMLDEKAYDEAMKQLATEPAAAFAPRFAELRGDIFAAQGKTEEARNAYDGALAKFDALAKDDETRQRSGYKEVLQAKRDALGTGK</sequence>
<dbReference type="AlphaFoldDB" id="W0SD71"/>
<dbReference type="PIRSF" id="PIRSF006170">
    <property type="entry name" value="YfgM"/>
    <property type="match status" value="1"/>
</dbReference>
<organism evidence="10 11">
    <name type="scientific">Sulfuritalea hydrogenivorans sk43H</name>
    <dbReference type="NCBI Taxonomy" id="1223802"/>
    <lineage>
        <taxon>Bacteria</taxon>
        <taxon>Pseudomonadati</taxon>
        <taxon>Pseudomonadota</taxon>
        <taxon>Betaproteobacteria</taxon>
        <taxon>Nitrosomonadales</taxon>
        <taxon>Sterolibacteriaceae</taxon>
        <taxon>Sulfuritalea</taxon>
    </lineage>
</organism>
<reference evidence="10 11" key="1">
    <citation type="journal article" date="2014" name="Syst. Appl. Microbiol.">
        <title>Complete genomes of freshwater sulfur oxidizers Sulfuricella denitrificans skB26 and Sulfuritalea hydrogenivorans sk43H: genetic insights into the sulfur oxidation pathway of betaproteobacteria.</title>
        <authorList>
            <person name="Watanabe T."/>
            <person name="Kojima H."/>
            <person name="Fukui M."/>
        </authorList>
    </citation>
    <scope>NUCLEOTIDE SEQUENCE [LARGE SCALE GENOMIC DNA]</scope>
    <source>
        <strain evidence="10">DSM22779</strain>
    </source>
</reference>
<keyword evidence="4 8" id="KW-0812">Transmembrane</keyword>
<feature type="transmembrane region" description="Helical" evidence="8">
    <location>
        <begin position="21"/>
        <end position="40"/>
    </location>
</feature>
<dbReference type="Pfam" id="PF09976">
    <property type="entry name" value="TPR_21"/>
    <property type="match status" value="1"/>
</dbReference>
<keyword evidence="6 8" id="KW-0472">Membrane</keyword>
<evidence type="ECO:0000256" key="2">
    <source>
        <dbReference type="ARBA" id="ARBA00004236"/>
    </source>
</evidence>
<dbReference type="PANTHER" id="PTHR38035:SF1">
    <property type="entry name" value="ANCILLARY SECYEG TRANSLOCON SUBUNIT"/>
    <property type="match status" value="1"/>
</dbReference>
<feature type="domain" description="Ancillary SecYEG translocon subunit/Cell division coordinator CpoB TPR" evidence="9">
    <location>
        <begin position="16"/>
        <end position="218"/>
    </location>
</feature>
<dbReference type="InterPro" id="IPR026039">
    <property type="entry name" value="YfgM"/>
</dbReference>
<dbReference type="STRING" id="1223802.SUTH_01061"/>
<name>W0SD71_9PROT</name>
<dbReference type="EMBL" id="AP012547">
    <property type="protein sequence ID" value="BAO28862.1"/>
    <property type="molecule type" value="Genomic_DNA"/>
</dbReference>
<evidence type="ECO:0000313" key="11">
    <source>
        <dbReference type="Proteomes" id="UP000031637"/>
    </source>
</evidence>
<dbReference type="GO" id="GO:0005886">
    <property type="term" value="C:plasma membrane"/>
    <property type="evidence" value="ECO:0007669"/>
    <property type="project" value="UniProtKB-SubCell"/>
</dbReference>
<dbReference type="InterPro" id="IPR018704">
    <property type="entry name" value="SecYEG/CpoB_TPR"/>
</dbReference>
<evidence type="ECO:0000256" key="1">
    <source>
        <dbReference type="ARBA" id="ARBA00004167"/>
    </source>
</evidence>
<gene>
    <name evidence="10" type="ORF">SUTH_01061</name>
</gene>
<evidence type="ECO:0000313" key="10">
    <source>
        <dbReference type="EMBL" id="BAO28862.1"/>
    </source>
</evidence>
<dbReference type="OrthoDB" id="8521102at2"/>
<dbReference type="RefSeq" id="WP_041097619.1">
    <property type="nucleotide sequence ID" value="NZ_AP012547.1"/>
</dbReference>
<evidence type="ECO:0000259" key="9">
    <source>
        <dbReference type="Pfam" id="PF09976"/>
    </source>
</evidence>
<accession>W0SD71</accession>
<dbReference type="HOGENOM" id="CLU_084785_1_1_4"/>
<evidence type="ECO:0000256" key="8">
    <source>
        <dbReference type="SAM" id="Phobius"/>
    </source>
</evidence>